<keyword evidence="6" id="KW-0479">Metal-binding</keyword>
<accession>A0A812DH30</accession>
<dbReference type="Gene3D" id="3.60.10.10">
    <property type="entry name" value="Endonuclease/exonuclease/phosphatase"/>
    <property type="match status" value="1"/>
</dbReference>
<evidence type="ECO:0000256" key="2">
    <source>
        <dbReference type="ARBA" id="ARBA00004305"/>
    </source>
</evidence>
<dbReference type="SUPFAM" id="SSF56219">
    <property type="entry name" value="DNase I-like"/>
    <property type="match status" value="1"/>
</dbReference>
<dbReference type="InterPro" id="IPR036691">
    <property type="entry name" value="Endo/exonu/phosph_ase_sf"/>
</dbReference>
<keyword evidence="7 16" id="KW-0378">Hydrolase</keyword>
<keyword evidence="3" id="KW-0597">Phosphoprotein</keyword>
<dbReference type="GO" id="GO:0000288">
    <property type="term" value="P:nuclear-transcribed mRNA catabolic process, deadenylation-dependent decay"/>
    <property type="evidence" value="ECO:0007669"/>
    <property type="project" value="TreeGrafter"/>
</dbReference>
<dbReference type="InterPro" id="IPR005135">
    <property type="entry name" value="Endo/exonuclease/phosphatase"/>
</dbReference>
<evidence type="ECO:0000256" key="8">
    <source>
        <dbReference type="ARBA" id="ARBA00022839"/>
    </source>
</evidence>
<evidence type="ECO:0000313" key="17">
    <source>
        <dbReference type="Proteomes" id="UP000597762"/>
    </source>
</evidence>
<dbReference type="FunFam" id="3.60.10.10:FF:000018">
    <property type="entry name" value="2',5'-phosphodiesterase 12"/>
    <property type="match status" value="1"/>
</dbReference>
<dbReference type="GO" id="GO:0004535">
    <property type="term" value="F:poly(A)-specific ribonuclease activity"/>
    <property type="evidence" value="ECO:0007669"/>
    <property type="project" value="UniProtKB-ARBA"/>
</dbReference>
<evidence type="ECO:0000256" key="1">
    <source>
        <dbReference type="ARBA" id="ARBA00001946"/>
    </source>
</evidence>
<dbReference type="AlphaFoldDB" id="A0A812DH30"/>
<keyword evidence="11" id="KW-0496">Mitochondrion</keyword>
<evidence type="ECO:0000256" key="5">
    <source>
        <dbReference type="ARBA" id="ARBA00022722"/>
    </source>
</evidence>
<dbReference type="PANTHER" id="PTHR12121:SF37">
    <property type="entry name" value="2',5'-PHOSPHODIESTERASE 12"/>
    <property type="match status" value="1"/>
</dbReference>
<dbReference type="EMBL" id="CAHIKZ030003326">
    <property type="protein sequence ID" value="CAE1298818.1"/>
    <property type="molecule type" value="Genomic_DNA"/>
</dbReference>
<feature type="domain" description="2',5'-phosphodiesterase 12-like N-terminal" evidence="15">
    <location>
        <begin position="192"/>
        <end position="300"/>
    </location>
</feature>
<keyword evidence="4" id="KW-0507">mRNA processing</keyword>
<keyword evidence="9" id="KW-0460">Magnesium</keyword>
<protein>
    <recommendedName>
        <fullName evidence="12">2',5'-phosphodiesterase 12</fullName>
    </recommendedName>
    <alternativeName>
        <fullName evidence="13">Mitochondrial deadenylase</fullName>
    </alternativeName>
</protein>
<dbReference type="Pfam" id="PF21171">
    <property type="entry name" value="PDE12-like_N"/>
    <property type="match status" value="1"/>
</dbReference>
<evidence type="ECO:0000256" key="12">
    <source>
        <dbReference type="ARBA" id="ARBA00072755"/>
    </source>
</evidence>
<name>A0A812DH30_ACAPH</name>
<evidence type="ECO:0000256" key="10">
    <source>
        <dbReference type="ARBA" id="ARBA00022946"/>
    </source>
</evidence>
<evidence type="ECO:0000259" key="14">
    <source>
        <dbReference type="Pfam" id="PF03372"/>
    </source>
</evidence>
<evidence type="ECO:0000256" key="7">
    <source>
        <dbReference type="ARBA" id="ARBA00022801"/>
    </source>
</evidence>
<comment type="cofactor">
    <cofactor evidence="1">
        <name>Mg(2+)</name>
        <dbReference type="ChEBI" id="CHEBI:18420"/>
    </cofactor>
</comment>
<evidence type="ECO:0000256" key="4">
    <source>
        <dbReference type="ARBA" id="ARBA00022664"/>
    </source>
</evidence>
<keyword evidence="5" id="KW-0540">Nuclease</keyword>
<comment type="subcellular location">
    <subcellularLocation>
        <location evidence="2">Mitochondrion matrix</location>
    </subcellularLocation>
</comment>
<dbReference type="GO" id="GO:0046872">
    <property type="term" value="F:metal ion binding"/>
    <property type="evidence" value="ECO:0007669"/>
    <property type="project" value="UniProtKB-KW"/>
</dbReference>
<dbReference type="Proteomes" id="UP000597762">
    <property type="component" value="Unassembled WGS sequence"/>
</dbReference>
<evidence type="ECO:0000256" key="3">
    <source>
        <dbReference type="ARBA" id="ARBA00022553"/>
    </source>
</evidence>
<evidence type="ECO:0000259" key="15">
    <source>
        <dbReference type="Pfam" id="PF21171"/>
    </source>
</evidence>
<dbReference type="PANTHER" id="PTHR12121">
    <property type="entry name" value="CARBON CATABOLITE REPRESSOR PROTEIN 4"/>
    <property type="match status" value="1"/>
</dbReference>
<gene>
    <name evidence="16" type="ORF">SPHA_52856</name>
</gene>
<organism evidence="16 17">
    <name type="scientific">Acanthosepion pharaonis</name>
    <name type="common">Pharaoh cuttlefish</name>
    <name type="synonym">Sepia pharaonis</name>
    <dbReference type="NCBI Taxonomy" id="158019"/>
    <lineage>
        <taxon>Eukaryota</taxon>
        <taxon>Metazoa</taxon>
        <taxon>Spiralia</taxon>
        <taxon>Lophotrochozoa</taxon>
        <taxon>Mollusca</taxon>
        <taxon>Cephalopoda</taxon>
        <taxon>Coleoidea</taxon>
        <taxon>Decapodiformes</taxon>
        <taxon>Sepiida</taxon>
        <taxon>Sepiina</taxon>
        <taxon>Sepiidae</taxon>
        <taxon>Acanthosepion</taxon>
    </lineage>
</organism>
<proteinExistence type="predicted"/>
<sequence>MSFRKSTNHMVVKPRSPTSCIFIPWNWPFKMHLSGGIIISSLCCNNGKSIYTSSFTLNNSNPMDLLSVINVPEDDKLKITFDYRYNDLPSRSFNLIRQKDEPLGQSLSRLRANISKYISKNNKKKRRKLKKANANEGAQEKSDLDEEEEEIEISVWRENIKVLESISNIEAWITGSSLRIDSCSYNIIVNIPTITKLSIPTNLMVGFPVYLQIEYLFTDVTQCDFSWYKDIKTSCSSDQQSDSNRKVCDLEESVAWQKLSSSNNNICDVVYTPNIDDLGHKLKVVCVPHDTERGINGKEVLAQSTAVVDPGPGQCPFQTRHLYTKDLTEDGCFRVVTYNLLADYYADSDYSRTVLYPYCPPYALSIDYRKQLILKELAGYNADLICLQEVDKKVFENDLLPALSLLGFDGVLRTKAGQVPEGCATFFRKSKFKMVDQHDIFIMETIQTDPRFEDILQLLKSNEELQQRTLNRQTTLQLIVLESLEKSGYFLCAANIHLYFHPTAKSIRLLQTAVCMKQIESLMKMYKDQGKEITFTFCGDFNSSPEFGVHQFLTTGYIPADFQEWKADGNPDGVETGIPLSHSFNLSNGCGSPEYTNYVGGFHAQLDYIYHDPKMLEVLEVVPSPEHKEVTLYTALPNVVFPSDHIAQICAFRWR</sequence>
<dbReference type="Pfam" id="PF03372">
    <property type="entry name" value="Exo_endo_phos"/>
    <property type="match status" value="1"/>
</dbReference>
<dbReference type="GO" id="GO:0005759">
    <property type="term" value="C:mitochondrial matrix"/>
    <property type="evidence" value="ECO:0007669"/>
    <property type="project" value="UniProtKB-SubCell"/>
</dbReference>
<evidence type="ECO:0000256" key="9">
    <source>
        <dbReference type="ARBA" id="ARBA00022842"/>
    </source>
</evidence>
<dbReference type="InterPro" id="IPR048821">
    <property type="entry name" value="PDE12-like_N"/>
</dbReference>
<dbReference type="OrthoDB" id="412787at2759"/>
<dbReference type="GO" id="GO:0006397">
    <property type="term" value="P:mRNA processing"/>
    <property type="evidence" value="ECO:0007669"/>
    <property type="project" value="UniProtKB-KW"/>
</dbReference>
<reference evidence="16" key="1">
    <citation type="submission" date="2021-01" db="EMBL/GenBank/DDBJ databases">
        <authorList>
            <person name="Li R."/>
            <person name="Bekaert M."/>
        </authorList>
    </citation>
    <scope>NUCLEOTIDE SEQUENCE</scope>
    <source>
        <strain evidence="16">Farmed</strain>
    </source>
</reference>
<keyword evidence="8" id="KW-0269">Exonuclease</keyword>
<feature type="domain" description="Endonuclease/exonuclease/phosphatase" evidence="14">
    <location>
        <begin position="337"/>
        <end position="645"/>
    </location>
</feature>
<evidence type="ECO:0000313" key="16">
    <source>
        <dbReference type="EMBL" id="CAE1298818.1"/>
    </source>
</evidence>
<comment type="caution">
    <text evidence="16">The sequence shown here is derived from an EMBL/GenBank/DDBJ whole genome shotgun (WGS) entry which is preliminary data.</text>
</comment>
<keyword evidence="10" id="KW-0809">Transit peptide</keyword>
<evidence type="ECO:0000256" key="11">
    <source>
        <dbReference type="ARBA" id="ARBA00023128"/>
    </source>
</evidence>
<evidence type="ECO:0000256" key="13">
    <source>
        <dbReference type="ARBA" id="ARBA00083541"/>
    </source>
</evidence>
<keyword evidence="17" id="KW-1185">Reference proteome</keyword>
<dbReference type="InterPro" id="IPR050410">
    <property type="entry name" value="CCR4/nocturin_mRNA_transcr"/>
</dbReference>
<evidence type="ECO:0000256" key="6">
    <source>
        <dbReference type="ARBA" id="ARBA00022723"/>
    </source>
</evidence>